<feature type="compositionally biased region" description="Basic and acidic residues" evidence="1">
    <location>
        <begin position="97"/>
        <end position="112"/>
    </location>
</feature>
<dbReference type="EMBL" id="LT629801">
    <property type="protein sequence ID" value="SDU97507.1"/>
    <property type="molecule type" value="Genomic_DNA"/>
</dbReference>
<sequence length="165" mass="18828">MTEEQWRRVSDWPDYEVSSHGRVRRGSHIKSHYFDRKGYPKVKLWNRQVSKGFLIHRLVAIHFIGPIPDGHICRHLDGDKTNGRVGNLAYGTPTQNEADKKLHGTDGTGERHPAAKLTEAQVIEIRSMFKPHSREFGGVVLAKRYGVTQALISAIVCRRIWKHVA</sequence>
<evidence type="ECO:0000313" key="5">
    <source>
        <dbReference type="Proteomes" id="UP000182085"/>
    </source>
</evidence>
<feature type="region of interest" description="Disordered" evidence="1">
    <location>
        <begin position="90"/>
        <end position="112"/>
    </location>
</feature>
<gene>
    <name evidence="4" type="ORF">SAMN04490209_1374</name>
</gene>
<dbReference type="SUPFAM" id="SSF54060">
    <property type="entry name" value="His-Me finger endonucleases"/>
    <property type="match status" value="1"/>
</dbReference>
<evidence type="ECO:0000256" key="1">
    <source>
        <dbReference type="SAM" id="MobiDB-lite"/>
    </source>
</evidence>
<dbReference type="Proteomes" id="UP000182085">
    <property type="component" value="Chromosome I"/>
</dbReference>
<dbReference type="Gene3D" id="3.90.75.20">
    <property type="match status" value="1"/>
</dbReference>
<protein>
    <submittedName>
        <fullName evidence="4">NUMOD4 motif-containing protein</fullName>
    </submittedName>
</protein>
<accession>A0AAE8KYF7</accession>
<dbReference type="GO" id="GO:0016788">
    <property type="term" value="F:hydrolase activity, acting on ester bonds"/>
    <property type="evidence" value="ECO:0007669"/>
    <property type="project" value="InterPro"/>
</dbReference>
<dbReference type="RefSeq" id="WP_083377803.1">
    <property type="nucleotide sequence ID" value="NZ_BAAAEG010000001.1"/>
</dbReference>
<organism evidence="4 5">
    <name type="scientific">Pseudomonas rhodesiae</name>
    <dbReference type="NCBI Taxonomy" id="76760"/>
    <lineage>
        <taxon>Bacteria</taxon>
        <taxon>Pseudomonadati</taxon>
        <taxon>Pseudomonadota</taxon>
        <taxon>Gammaproteobacteria</taxon>
        <taxon>Pseudomonadales</taxon>
        <taxon>Pseudomonadaceae</taxon>
        <taxon>Pseudomonas</taxon>
    </lineage>
</organism>
<proteinExistence type="predicted"/>
<feature type="domain" description="HNH nuclease" evidence="3">
    <location>
        <begin position="54"/>
        <end position="97"/>
    </location>
</feature>
<dbReference type="Pfam" id="PF13392">
    <property type="entry name" value="HNH_3"/>
    <property type="match status" value="1"/>
</dbReference>
<evidence type="ECO:0000259" key="3">
    <source>
        <dbReference type="Pfam" id="PF13392"/>
    </source>
</evidence>
<dbReference type="InterPro" id="IPR010902">
    <property type="entry name" value="NUMOD4"/>
</dbReference>
<dbReference type="InterPro" id="IPR044925">
    <property type="entry name" value="His-Me_finger_sf"/>
</dbReference>
<keyword evidence="5" id="KW-1185">Reference proteome</keyword>
<dbReference type="AlphaFoldDB" id="A0AAE8KYF7"/>
<name>A0AAE8KYF7_9PSED</name>
<dbReference type="Pfam" id="PF07463">
    <property type="entry name" value="NUMOD4"/>
    <property type="match status" value="1"/>
</dbReference>
<evidence type="ECO:0000259" key="2">
    <source>
        <dbReference type="Pfam" id="PF07463"/>
    </source>
</evidence>
<dbReference type="InterPro" id="IPR003615">
    <property type="entry name" value="HNH_nuc"/>
</dbReference>
<reference evidence="4 5" key="1">
    <citation type="submission" date="2016-10" db="EMBL/GenBank/DDBJ databases">
        <authorList>
            <person name="Varghese N."/>
            <person name="Submissions S."/>
        </authorList>
    </citation>
    <scope>NUCLEOTIDE SEQUENCE [LARGE SCALE GENOMIC DNA]</scope>
    <source>
        <strain evidence="4 5">BS2777</strain>
    </source>
</reference>
<evidence type="ECO:0000313" key="4">
    <source>
        <dbReference type="EMBL" id="SDU97507.1"/>
    </source>
</evidence>
<feature type="domain" description="NUMOD4" evidence="2">
    <location>
        <begin position="4"/>
        <end position="45"/>
    </location>
</feature>